<comment type="caution">
    <text evidence="1">The sequence shown here is derived from an EMBL/GenBank/DDBJ whole genome shotgun (WGS) entry which is preliminary data.</text>
</comment>
<gene>
    <name evidence="1" type="ORF">Fot_32673</name>
</gene>
<protein>
    <submittedName>
        <fullName evidence="1">Uncharacterized protein</fullName>
    </submittedName>
</protein>
<dbReference type="Proteomes" id="UP001604277">
    <property type="component" value="Unassembled WGS sequence"/>
</dbReference>
<dbReference type="EMBL" id="JBFOLJ010000009">
    <property type="protein sequence ID" value="KAL2509026.1"/>
    <property type="molecule type" value="Genomic_DNA"/>
</dbReference>
<organism evidence="1 2">
    <name type="scientific">Forsythia ovata</name>
    <dbReference type="NCBI Taxonomy" id="205694"/>
    <lineage>
        <taxon>Eukaryota</taxon>
        <taxon>Viridiplantae</taxon>
        <taxon>Streptophyta</taxon>
        <taxon>Embryophyta</taxon>
        <taxon>Tracheophyta</taxon>
        <taxon>Spermatophyta</taxon>
        <taxon>Magnoliopsida</taxon>
        <taxon>eudicotyledons</taxon>
        <taxon>Gunneridae</taxon>
        <taxon>Pentapetalae</taxon>
        <taxon>asterids</taxon>
        <taxon>lamiids</taxon>
        <taxon>Lamiales</taxon>
        <taxon>Oleaceae</taxon>
        <taxon>Forsythieae</taxon>
        <taxon>Forsythia</taxon>
    </lineage>
</organism>
<accession>A0ABD1T8H4</accession>
<sequence length="106" mass="11998">MVLSHSKYLGLPLVIECSKRKIFEGVKERFGESFNCGGENYSPLMAKNAQRNYGLEARDPSMKSLSVYGERLAKARKNEKGKMVAPLSRLSSWECNTSHGRVYDYT</sequence>
<proteinExistence type="predicted"/>
<name>A0ABD1T8H4_9LAMI</name>
<evidence type="ECO:0000313" key="2">
    <source>
        <dbReference type="Proteomes" id="UP001604277"/>
    </source>
</evidence>
<reference evidence="2" key="1">
    <citation type="submission" date="2024-07" db="EMBL/GenBank/DDBJ databases">
        <title>Two chromosome-level genome assemblies of Korean endemic species Abeliophyllum distichum and Forsythia ovata (Oleaceae).</title>
        <authorList>
            <person name="Jang H."/>
        </authorList>
    </citation>
    <scope>NUCLEOTIDE SEQUENCE [LARGE SCALE GENOMIC DNA]</scope>
</reference>
<keyword evidence="2" id="KW-1185">Reference proteome</keyword>
<dbReference type="AlphaFoldDB" id="A0ABD1T8H4"/>
<evidence type="ECO:0000313" key="1">
    <source>
        <dbReference type="EMBL" id="KAL2509026.1"/>
    </source>
</evidence>